<evidence type="ECO:0000256" key="1">
    <source>
        <dbReference type="SAM" id="MobiDB-lite"/>
    </source>
</evidence>
<dbReference type="AlphaFoldDB" id="A0A3S5AMZ5"/>
<evidence type="ECO:0000313" key="2">
    <source>
        <dbReference type="EMBL" id="VEL40985.1"/>
    </source>
</evidence>
<comment type="caution">
    <text evidence="2">The sequence shown here is derived from an EMBL/GenBank/DDBJ whole genome shotgun (WGS) entry which is preliminary data.</text>
</comment>
<dbReference type="Proteomes" id="UP000784294">
    <property type="component" value="Unassembled WGS sequence"/>
</dbReference>
<protein>
    <submittedName>
        <fullName evidence="2">Uncharacterized protein</fullName>
    </submittedName>
</protein>
<organism evidence="2 3">
    <name type="scientific">Protopolystoma xenopodis</name>
    <dbReference type="NCBI Taxonomy" id="117903"/>
    <lineage>
        <taxon>Eukaryota</taxon>
        <taxon>Metazoa</taxon>
        <taxon>Spiralia</taxon>
        <taxon>Lophotrochozoa</taxon>
        <taxon>Platyhelminthes</taxon>
        <taxon>Monogenea</taxon>
        <taxon>Polyopisthocotylea</taxon>
        <taxon>Polystomatidea</taxon>
        <taxon>Polystomatidae</taxon>
        <taxon>Protopolystoma</taxon>
    </lineage>
</organism>
<name>A0A3S5AMZ5_9PLAT</name>
<dbReference type="EMBL" id="CAAALY010267330">
    <property type="protein sequence ID" value="VEL40985.1"/>
    <property type="molecule type" value="Genomic_DNA"/>
</dbReference>
<evidence type="ECO:0000313" key="3">
    <source>
        <dbReference type="Proteomes" id="UP000784294"/>
    </source>
</evidence>
<feature type="region of interest" description="Disordered" evidence="1">
    <location>
        <begin position="74"/>
        <end position="98"/>
    </location>
</feature>
<proteinExistence type="predicted"/>
<reference evidence="2" key="1">
    <citation type="submission" date="2018-11" db="EMBL/GenBank/DDBJ databases">
        <authorList>
            <consortium name="Pathogen Informatics"/>
        </authorList>
    </citation>
    <scope>NUCLEOTIDE SEQUENCE</scope>
</reference>
<gene>
    <name evidence="2" type="ORF">PXEA_LOCUS34425</name>
</gene>
<accession>A0A3S5AMZ5</accession>
<keyword evidence="3" id="KW-1185">Reference proteome</keyword>
<sequence>MRICVVVVRPESLCRPDNAAACSPPRLAASRPVAALVCAHADRPGQSVQAAANAQVGTRLGSTCPQARLAGHKAFYTDQAGRSHGLRRKPTSDRPRTG</sequence>